<dbReference type="FunFam" id="1.10.540.10:FF:000002">
    <property type="entry name" value="Acyl-CoA dehydrogenase FadE19"/>
    <property type="match status" value="1"/>
</dbReference>
<keyword evidence="3 6" id="KW-0285">Flavoprotein</keyword>
<feature type="domain" description="Acyl-CoA oxidase/dehydrogenase middle" evidence="8">
    <location>
        <begin position="148"/>
        <end position="243"/>
    </location>
</feature>
<evidence type="ECO:0000259" key="7">
    <source>
        <dbReference type="Pfam" id="PF00441"/>
    </source>
</evidence>
<dbReference type="Proteomes" id="UP000005178">
    <property type="component" value="Unassembled WGS sequence"/>
</dbReference>
<evidence type="ECO:0000256" key="2">
    <source>
        <dbReference type="ARBA" id="ARBA00009347"/>
    </source>
</evidence>
<keyword evidence="5 6" id="KW-0560">Oxidoreductase</keyword>
<sequence>MLLYISNKRKASISIFKDRKKQEDLNMDFKFKKEEQQVIDLIHEFGVNEAAPLAAEVDEQERFPEENRKRLAELGMMGICYPKEYAGAGHSYLTYIAVIEELAKHCSTTSVMLSDHHSLGAFPISEFGTEEQKQKYLVPLLKGEKLGAFAVTEPSAGSDLSNQQTTAVDMGDHWLLNGSKIFITNGFYADTYFVTAMTDKSKRSKGISGFIVEKGTPGFTFGTKEKKMGIRGSATYELVFQDCKIPKENLLGELGKGFKMALMTLDGGRIGVAAQALGIAQSAIDHCKKYVTEHMQGEQRISQYQFTQFELADMQARVDAARLLVYRAAQAKQDHEAFSHLAAMGKLYAAEAATNVTRRCIQLVGYDGYSRDYPFERLMRDAKITEIYEGTSEVQRMVISSWMGIK</sequence>
<dbReference type="STRING" id="445971.ANASTE_00114"/>
<dbReference type="Pfam" id="PF02771">
    <property type="entry name" value="Acyl-CoA_dh_N"/>
    <property type="match status" value="1"/>
</dbReference>
<dbReference type="PIRSF" id="PIRSF016578">
    <property type="entry name" value="HsaA"/>
    <property type="match status" value="1"/>
</dbReference>
<organism evidence="10 11">
    <name type="scientific">Anaerofustis stercorihominis DSM 17244</name>
    <dbReference type="NCBI Taxonomy" id="445971"/>
    <lineage>
        <taxon>Bacteria</taxon>
        <taxon>Bacillati</taxon>
        <taxon>Bacillota</taxon>
        <taxon>Clostridia</taxon>
        <taxon>Eubacteriales</taxon>
        <taxon>Eubacteriaceae</taxon>
        <taxon>Anaerofustis</taxon>
    </lineage>
</organism>
<dbReference type="InterPro" id="IPR009075">
    <property type="entry name" value="AcylCo_DH/oxidase_C"/>
</dbReference>
<dbReference type="Pfam" id="PF02770">
    <property type="entry name" value="Acyl-CoA_dh_M"/>
    <property type="match status" value="1"/>
</dbReference>
<keyword evidence="11" id="KW-1185">Reference proteome</keyword>
<comment type="cofactor">
    <cofactor evidence="1 6">
        <name>FAD</name>
        <dbReference type="ChEBI" id="CHEBI:57692"/>
    </cofactor>
</comment>
<dbReference type="SUPFAM" id="SSF56645">
    <property type="entry name" value="Acyl-CoA dehydrogenase NM domain-like"/>
    <property type="match status" value="1"/>
</dbReference>
<dbReference type="InterPro" id="IPR006091">
    <property type="entry name" value="Acyl-CoA_Oxase/DH_mid-dom"/>
</dbReference>
<evidence type="ECO:0000256" key="6">
    <source>
        <dbReference type="RuleBase" id="RU362125"/>
    </source>
</evidence>
<dbReference type="PANTHER" id="PTHR43884">
    <property type="entry name" value="ACYL-COA DEHYDROGENASE"/>
    <property type="match status" value="1"/>
</dbReference>
<evidence type="ECO:0000256" key="4">
    <source>
        <dbReference type="ARBA" id="ARBA00022827"/>
    </source>
</evidence>
<dbReference type="FunFam" id="2.40.110.10:FF:000001">
    <property type="entry name" value="Acyl-CoA dehydrogenase, mitochondrial"/>
    <property type="match status" value="1"/>
</dbReference>
<name>B1C5X6_9FIRM</name>
<feature type="domain" description="Acyl-CoA dehydrogenase/oxidase N-terminal" evidence="9">
    <location>
        <begin position="33"/>
        <end position="144"/>
    </location>
</feature>
<evidence type="ECO:0000259" key="9">
    <source>
        <dbReference type="Pfam" id="PF02771"/>
    </source>
</evidence>
<dbReference type="InterPro" id="IPR009100">
    <property type="entry name" value="AcylCoA_DH/oxidase_NM_dom_sf"/>
</dbReference>
<comment type="caution">
    <text evidence="10">The sequence shown here is derived from an EMBL/GenBank/DDBJ whole genome shotgun (WGS) entry which is preliminary data.</text>
</comment>
<dbReference type="Pfam" id="PF00441">
    <property type="entry name" value="Acyl-CoA_dh_1"/>
    <property type="match status" value="1"/>
</dbReference>
<keyword evidence="4 6" id="KW-0274">FAD</keyword>
<evidence type="ECO:0000256" key="1">
    <source>
        <dbReference type="ARBA" id="ARBA00001974"/>
    </source>
</evidence>
<evidence type="ECO:0000313" key="10">
    <source>
        <dbReference type="EMBL" id="EDS73545.1"/>
    </source>
</evidence>
<dbReference type="Gene3D" id="1.20.140.10">
    <property type="entry name" value="Butyryl-CoA Dehydrogenase, subunit A, domain 3"/>
    <property type="match status" value="1"/>
</dbReference>
<proteinExistence type="inferred from homology"/>
<accession>B1C5X6</accession>
<reference evidence="10" key="1">
    <citation type="submission" date="2008-01" db="EMBL/GenBank/DDBJ databases">
        <authorList>
            <person name="Fulton L."/>
            <person name="Clifton S."/>
            <person name="Fulton B."/>
            <person name="Xu J."/>
            <person name="Minx P."/>
            <person name="Pepin K.H."/>
            <person name="Johnson M."/>
            <person name="Thiruvilangam P."/>
            <person name="Bhonagiri V."/>
            <person name="Nash W.E."/>
            <person name="Mardis E.R."/>
            <person name="Wilson R.K."/>
        </authorList>
    </citation>
    <scope>NUCLEOTIDE SEQUENCE [LARGE SCALE GENOMIC DNA]</scope>
    <source>
        <strain evidence="10">DSM 17244</strain>
    </source>
</reference>
<dbReference type="eggNOG" id="COG1960">
    <property type="taxonomic scope" value="Bacteria"/>
</dbReference>
<reference evidence="10" key="2">
    <citation type="submission" date="2013-08" db="EMBL/GenBank/DDBJ databases">
        <title>Draft genome sequence of Anaerofustis stercorihominis (DSM 17244).</title>
        <authorList>
            <person name="Sudarsanam P."/>
            <person name="Ley R."/>
            <person name="Guruge J."/>
            <person name="Turnbaugh P.J."/>
            <person name="Mahowald M."/>
            <person name="Liep D."/>
            <person name="Gordon J."/>
        </authorList>
    </citation>
    <scope>NUCLEOTIDE SEQUENCE</scope>
    <source>
        <strain evidence="10">DSM 17244</strain>
    </source>
</reference>
<dbReference type="HOGENOM" id="CLU_018204_0_2_9"/>
<comment type="similarity">
    <text evidence="2 6">Belongs to the acyl-CoA dehydrogenase family.</text>
</comment>
<evidence type="ECO:0000256" key="3">
    <source>
        <dbReference type="ARBA" id="ARBA00022630"/>
    </source>
</evidence>
<dbReference type="InterPro" id="IPR037069">
    <property type="entry name" value="AcylCoA_DH/ox_N_sf"/>
</dbReference>
<dbReference type="SUPFAM" id="SSF47203">
    <property type="entry name" value="Acyl-CoA dehydrogenase C-terminal domain-like"/>
    <property type="match status" value="1"/>
</dbReference>
<dbReference type="PANTHER" id="PTHR43884:SF12">
    <property type="entry name" value="ISOVALERYL-COA DEHYDROGENASE, MITOCHONDRIAL-RELATED"/>
    <property type="match status" value="1"/>
</dbReference>
<evidence type="ECO:0000259" key="8">
    <source>
        <dbReference type="Pfam" id="PF02770"/>
    </source>
</evidence>
<gene>
    <name evidence="10" type="ORF">ANASTE_00114</name>
</gene>
<dbReference type="GO" id="GO:0003995">
    <property type="term" value="F:acyl-CoA dehydrogenase activity"/>
    <property type="evidence" value="ECO:0007669"/>
    <property type="project" value="TreeGrafter"/>
</dbReference>
<dbReference type="Gene3D" id="1.10.540.10">
    <property type="entry name" value="Acyl-CoA dehydrogenase/oxidase, N-terminal domain"/>
    <property type="match status" value="1"/>
</dbReference>
<dbReference type="AlphaFoldDB" id="B1C5X6"/>
<dbReference type="InterPro" id="IPR013786">
    <property type="entry name" value="AcylCoA_DH/ox_N"/>
</dbReference>
<dbReference type="EMBL" id="ABIL02000003">
    <property type="protein sequence ID" value="EDS73545.1"/>
    <property type="molecule type" value="Genomic_DNA"/>
</dbReference>
<dbReference type="GO" id="GO:0050660">
    <property type="term" value="F:flavin adenine dinucleotide binding"/>
    <property type="evidence" value="ECO:0007669"/>
    <property type="project" value="InterPro"/>
</dbReference>
<dbReference type="Gene3D" id="2.40.110.10">
    <property type="entry name" value="Butyryl-CoA Dehydrogenase, subunit A, domain 2"/>
    <property type="match status" value="1"/>
</dbReference>
<feature type="domain" description="Acyl-CoA dehydrogenase/oxidase C-terminal" evidence="7">
    <location>
        <begin position="255"/>
        <end position="403"/>
    </location>
</feature>
<dbReference type="InterPro" id="IPR046373">
    <property type="entry name" value="Acyl-CoA_Oxase/DH_mid-dom_sf"/>
</dbReference>
<protein>
    <submittedName>
        <fullName evidence="10">Acyl-CoA dehydrogenase, C-terminal domain protein</fullName>
    </submittedName>
</protein>
<evidence type="ECO:0000313" key="11">
    <source>
        <dbReference type="Proteomes" id="UP000005178"/>
    </source>
</evidence>
<evidence type="ECO:0000256" key="5">
    <source>
        <dbReference type="ARBA" id="ARBA00023002"/>
    </source>
</evidence>
<dbReference type="FunFam" id="1.20.140.10:FF:000004">
    <property type="entry name" value="Acyl-CoA dehydrogenase FadE25"/>
    <property type="match status" value="1"/>
</dbReference>
<dbReference type="InterPro" id="IPR036250">
    <property type="entry name" value="AcylCo_DH-like_C"/>
</dbReference>